<accession>A0ABP9NWU3</accession>
<dbReference type="CDD" id="cd03811">
    <property type="entry name" value="GT4_GT28_WabH-like"/>
    <property type="match status" value="1"/>
</dbReference>
<name>A0ABP9NWU3_9BACT</name>
<evidence type="ECO:0008006" key="5">
    <source>
        <dbReference type="Google" id="ProtNLM"/>
    </source>
</evidence>
<dbReference type="Proteomes" id="UP001499852">
    <property type="component" value="Unassembled WGS sequence"/>
</dbReference>
<feature type="domain" description="Glycosyltransferase subfamily 4-like N-terminal" evidence="2">
    <location>
        <begin position="15"/>
        <end position="168"/>
    </location>
</feature>
<protein>
    <recommendedName>
        <fullName evidence="5">Glycosyltransferase involved in cell wall biosynthesis</fullName>
    </recommendedName>
</protein>
<proteinExistence type="predicted"/>
<reference evidence="4" key="1">
    <citation type="journal article" date="2019" name="Int. J. Syst. Evol. Microbiol.">
        <title>The Global Catalogue of Microorganisms (GCM) 10K type strain sequencing project: providing services to taxonomists for standard genome sequencing and annotation.</title>
        <authorList>
            <consortium name="The Broad Institute Genomics Platform"/>
            <consortium name="The Broad Institute Genome Sequencing Center for Infectious Disease"/>
            <person name="Wu L."/>
            <person name="Ma J."/>
        </authorList>
    </citation>
    <scope>NUCLEOTIDE SEQUENCE [LARGE SCALE GENOMIC DNA]</scope>
    <source>
        <strain evidence="4">JCM 18053</strain>
    </source>
</reference>
<dbReference type="InterPro" id="IPR028098">
    <property type="entry name" value="Glyco_trans_4-like_N"/>
</dbReference>
<comment type="caution">
    <text evidence="3">The sequence shown here is derived from an EMBL/GenBank/DDBJ whole genome shotgun (WGS) entry which is preliminary data.</text>
</comment>
<gene>
    <name evidence="3" type="ORF">GCM10023213_03780</name>
</gene>
<evidence type="ECO:0000259" key="2">
    <source>
        <dbReference type="Pfam" id="PF13439"/>
    </source>
</evidence>
<dbReference type="InterPro" id="IPR001296">
    <property type="entry name" value="Glyco_trans_1"/>
</dbReference>
<sequence length="368" mass="40357">MKVLHICQQDDAAGGGAVRVAVELAKRQVARQVDAKCVFAYGGAGVFGEGLAGKALYLQQGPSSHRVSAAWNLYRLLKEEKPDIIHHHDGLIWTHLVTRTASAGKCIGHGHLGTPLPTAHWKHRLAGYVHRRTYDHLFCVSEDAAQSWRRSGYPGNRIEVIPNGVDTEVFAPATEEQRQAARLRFDIPSEATVFSFVGRLHNEMKRCDDFIRTVAAMPGHVWGLIAGTGVDDLSLRQLAVELKVSDRVHFTGLLNPATACYHASDVFLMTSSYEPFGLVVLEAAACGLPVAGFKAEGGVNDLMKFIQAPILEFRDPVDLGNLALSLLLKPASKFAEIREALCENFSWDRSVDKILHTYSEILTGHPSC</sequence>
<evidence type="ECO:0000313" key="3">
    <source>
        <dbReference type="EMBL" id="GAA5133634.1"/>
    </source>
</evidence>
<dbReference type="SUPFAM" id="SSF53756">
    <property type="entry name" value="UDP-Glycosyltransferase/glycogen phosphorylase"/>
    <property type="match status" value="1"/>
</dbReference>
<dbReference type="PANTHER" id="PTHR45947">
    <property type="entry name" value="SULFOQUINOVOSYL TRANSFERASE SQD2"/>
    <property type="match status" value="1"/>
</dbReference>
<organism evidence="3 4">
    <name type="scientific">Prosthecobacter algae</name>
    <dbReference type="NCBI Taxonomy" id="1144682"/>
    <lineage>
        <taxon>Bacteria</taxon>
        <taxon>Pseudomonadati</taxon>
        <taxon>Verrucomicrobiota</taxon>
        <taxon>Verrucomicrobiia</taxon>
        <taxon>Verrucomicrobiales</taxon>
        <taxon>Verrucomicrobiaceae</taxon>
        <taxon>Prosthecobacter</taxon>
    </lineage>
</organism>
<dbReference type="Pfam" id="PF00534">
    <property type="entry name" value="Glycos_transf_1"/>
    <property type="match status" value="1"/>
</dbReference>
<dbReference type="PANTHER" id="PTHR45947:SF3">
    <property type="entry name" value="SULFOQUINOVOSYL TRANSFERASE SQD2"/>
    <property type="match status" value="1"/>
</dbReference>
<dbReference type="Pfam" id="PF13439">
    <property type="entry name" value="Glyco_transf_4"/>
    <property type="match status" value="1"/>
</dbReference>
<dbReference type="Gene3D" id="3.40.50.2000">
    <property type="entry name" value="Glycogen Phosphorylase B"/>
    <property type="match status" value="2"/>
</dbReference>
<dbReference type="EMBL" id="BAABIA010000001">
    <property type="protein sequence ID" value="GAA5133634.1"/>
    <property type="molecule type" value="Genomic_DNA"/>
</dbReference>
<dbReference type="RefSeq" id="WP_345734677.1">
    <property type="nucleotide sequence ID" value="NZ_BAABIA010000001.1"/>
</dbReference>
<feature type="domain" description="Glycosyl transferase family 1" evidence="1">
    <location>
        <begin position="184"/>
        <end position="302"/>
    </location>
</feature>
<evidence type="ECO:0000313" key="4">
    <source>
        <dbReference type="Proteomes" id="UP001499852"/>
    </source>
</evidence>
<keyword evidence="4" id="KW-1185">Reference proteome</keyword>
<evidence type="ECO:0000259" key="1">
    <source>
        <dbReference type="Pfam" id="PF00534"/>
    </source>
</evidence>
<dbReference type="InterPro" id="IPR050194">
    <property type="entry name" value="Glycosyltransferase_grp1"/>
</dbReference>